<dbReference type="InterPro" id="IPR002912">
    <property type="entry name" value="ACT_dom"/>
</dbReference>
<evidence type="ECO:0000313" key="4">
    <source>
        <dbReference type="EMBL" id="KAK9906814.1"/>
    </source>
</evidence>
<feature type="domain" description="ACT" evidence="3">
    <location>
        <begin position="27"/>
        <end position="109"/>
    </location>
</feature>
<evidence type="ECO:0000313" key="5">
    <source>
        <dbReference type="Proteomes" id="UP001491310"/>
    </source>
</evidence>
<evidence type="ECO:0000256" key="2">
    <source>
        <dbReference type="ARBA" id="ARBA00022801"/>
    </source>
</evidence>
<dbReference type="PROSITE" id="PS51671">
    <property type="entry name" value="ACT"/>
    <property type="match status" value="1"/>
</dbReference>
<dbReference type="SUPFAM" id="SSF53328">
    <property type="entry name" value="Formyltransferase"/>
    <property type="match status" value="1"/>
</dbReference>
<dbReference type="InterPro" id="IPR002376">
    <property type="entry name" value="Formyl_transf_N"/>
</dbReference>
<dbReference type="Gene3D" id="3.40.50.170">
    <property type="entry name" value="Formyl transferase, N-terminal domain"/>
    <property type="match status" value="1"/>
</dbReference>
<evidence type="ECO:0000256" key="1">
    <source>
        <dbReference type="ARBA" id="ARBA00022563"/>
    </source>
</evidence>
<dbReference type="InterPro" id="IPR041729">
    <property type="entry name" value="Formyl-FH4-Hydrolase_C"/>
</dbReference>
<dbReference type="Gene3D" id="3.30.70.260">
    <property type="match status" value="1"/>
</dbReference>
<dbReference type="SUPFAM" id="SSF55021">
    <property type="entry name" value="ACT-like"/>
    <property type="match status" value="1"/>
</dbReference>
<dbReference type="CDD" id="cd08648">
    <property type="entry name" value="FMT_core_Formyl-FH4-Hydrolase_C"/>
    <property type="match status" value="1"/>
</dbReference>
<dbReference type="Pfam" id="PF00551">
    <property type="entry name" value="Formyl_trans_N"/>
    <property type="match status" value="1"/>
</dbReference>
<dbReference type="PANTHER" id="PTHR42706">
    <property type="entry name" value="FORMYLTETRAHYDROFOLATE DEFORMYLASE"/>
    <property type="match status" value="1"/>
</dbReference>
<evidence type="ECO:0000259" key="3">
    <source>
        <dbReference type="PROSITE" id="PS51671"/>
    </source>
</evidence>
<dbReference type="InterPro" id="IPR004810">
    <property type="entry name" value="PurU"/>
</dbReference>
<comment type="caution">
    <text evidence="4">The sequence shown here is derived from an EMBL/GenBank/DDBJ whole genome shotgun (WGS) entry which is preliminary data.</text>
</comment>
<dbReference type="Pfam" id="PF01842">
    <property type="entry name" value="ACT"/>
    <property type="match status" value="1"/>
</dbReference>
<dbReference type="NCBIfam" id="TIGR00655">
    <property type="entry name" value="PurU"/>
    <property type="match status" value="1"/>
</dbReference>
<proteinExistence type="inferred from homology"/>
<dbReference type="PANTHER" id="PTHR42706:SF1">
    <property type="entry name" value="FORMYLTETRAHYDROFOLATE DEFORMYLASE 2, MITOCHONDRIAL"/>
    <property type="match status" value="1"/>
</dbReference>
<keyword evidence="2" id="KW-0378">Hydrolase</keyword>
<dbReference type="HAMAP" id="MF_01927">
    <property type="entry name" value="PurU"/>
    <property type="match status" value="1"/>
</dbReference>
<dbReference type="EMBL" id="JALJOT010000010">
    <property type="protein sequence ID" value="KAK9906814.1"/>
    <property type="molecule type" value="Genomic_DNA"/>
</dbReference>
<dbReference type="PRINTS" id="PR01575">
    <property type="entry name" value="FFH4HYDRLASE"/>
</dbReference>
<dbReference type="PIRSF" id="PIRSF036480">
    <property type="entry name" value="FormyFH4_hydr"/>
    <property type="match status" value="1"/>
</dbReference>
<gene>
    <name evidence="4" type="ORF">WJX75_008459</name>
</gene>
<organism evidence="4 5">
    <name type="scientific">Coccomyxa subellipsoidea</name>
    <dbReference type="NCBI Taxonomy" id="248742"/>
    <lineage>
        <taxon>Eukaryota</taxon>
        <taxon>Viridiplantae</taxon>
        <taxon>Chlorophyta</taxon>
        <taxon>core chlorophytes</taxon>
        <taxon>Trebouxiophyceae</taxon>
        <taxon>Trebouxiophyceae incertae sedis</taxon>
        <taxon>Coccomyxaceae</taxon>
        <taxon>Coccomyxa</taxon>
    </lineage>
</organism>
<reference evidence="4 5" key="1">
    <citation type="journal article" date="2024" name="Nat. Commun.">
        <title>Phylogenomics reveals the evolutionary origins of lichenization in chlorophyte algae.</title>
        <authorList>
            <person name="Puginier C."/>
            <person name="Libourel C."/>
            <person name="Otte J."/>
            <person name="Skaloud P."/>
            <person name="Haon M."/>
            <person name="Grisel S."/>
            <person name="Petersen M."/>
            <person name="Berrin J.G."/>
            <person name="Delaux P.M."/>
            <person name="Dal Grande F."/>
            <person name="Keller J."/>
        </authorList>
    </citation>
    <scope>NUCLEOTIDE SEQUENCE [LARGE SCALE GENOMIC DNA]</scope>
    <source>
        <strain evidence="4 5">SAG 216-7</strain>
    </source>
</reference>
<dbReference type="Proteomes" id="UP001491310">
    <property type="component" value="Unassembled WGS sequence"/>
</dbReference>
<sequence length="312" mass="34591">MWGKNGGPTCSRTPQADASDGVSHLATLMVKCPDRKGVIAALAQLLYGLGCNILASDQFTAEEGVYFQRIRFDLTDMVVGTANKAVLERAIAEVADRFGMEWRLFYDGAVKRVAILVSRLDHCLYDILIRHRAGELRCEIPIIISNHPDLEGIAASFGVPFKHLPVVPGSGPEGKRAQEAQIEALLEELGIDLIVLARYMQIFSEEFCSRHAMHTINIHHSFLPAFEGAKPYHRAYERGVKVIGATAHYATSELDAGPIIEQDVTRISHRDSVQDMIRKGRDLERLVLARALRSVLSDCVMVNGNRTVVFEI</sequence>
<dbReference type="InterPro" id="IPR036477">
    <property type="entry name" value="Formyl_transf_N_sf"/>
</dbReference>
<keyword evidence="1" id="KW-0554">One-carbon metabolism</keyword>
<name>A0ABR2YL12_9CHLO</name>
<accession>A0ABR2YL12</accession>
<dbReference type="InterPro" id="IPR044074">
    <property type="entry name" value="PurU_ACT"/>
</dbReference>
<dbReference type="NCBIfam" id="NF004684">
    <property type="entry name" value="PRK06027.1"/>
    <property type="match status" value="1"/>
</dbReference>
<keyword evidence="5" id="KW-1185">Reference proteome</keyword>
<dbReference type="InterPro" id="IPR045865">
    <property type="entry name" value="ACT-like_dom_sf"/>
</dbReference>
<protein>
    <recommendedName>
        <fullName evidence="3">ACT domain-containing protein</fullName>
    </recommendedName>
</protein>
<dbReference type="CDD" id="cd04875">
    <property type="entry name" value="ACT_F4HF-DF"/>
    <property type="match status" value="1"/>
</dbReference>